<gene>
    <name evidence="2" type="ORF">CYMTET_31746</name>
</gene>
<evidence type="ECO:0000313" key="3">
    <source>
        <dbReference type="Proteomes" id="UP001190700"/>
    </source>
</evidence>
<dbReference type="EMBL" id="LGRX02018915">
    <property type="protein sequence ID" value="KAK3259248.1"/>
    <property type="molecule type" value="Genomic_DNA"/>
</dbReference>
<feature type="region of interest" description="Disordered" evidence="1">
    <location>
        <begin position="1"/>
        <end position="25"/>
    </location>
</feature>
<accession>A0AAE0KSN2</accession>
<organism evidence="2 3">
    <name type="scientific">Cymbomonas tetramitiformis</name>
    <dbReference type="NCBI Taxonomy" id="36881"/>
    <lineage>
        <taxon>Eukaryota</taxon>
        <taxon>Viridiplantae</taxon>
        <taxon>Chlorophyta</taxon>
        <taxon>Pyramimonadophyceae</taxon>
        <taxon>Pyramimonadales</taxon>
        <taxon>Pyramimonadaceae</taxon>
        <taxon>Cymbomonas</taxon>
    </lineage>
</organism>
<reference evidence="2 3" key="1">
    <citation type="journal article" date="2015" name="Genome Biol. Evol.">
        <title>Comparative Genomics of a Bacterivorous Green Alga Reveals Evolutionary Causalities and Consequences of Phago-Mixotrophic Mode of Nutrition.</title>
        <authorList>
            <person name="Burns J.A."/>
            <person name="Paasch A."/>
            <person name="Narechania A."/>
            <person name="Kim E."/>
        </authorList>
    </citation>
    <scope>NUCLEOTIDE SEQUENCE [LARGE SCALE GENOMIC DNA]</scope>
    <source>
        <strain evidence="2 3">PLY_AMNH</strain>
    </source>
</reference>
<evidence type="ECO:0000313" key="2">
    <source>
        <dbReference type="EMBL" id="KAK3259248.1"/>
    </source>
</evidence>
<keyword evidence="3" id="KW-1185">Reference proteome</keyword>
<dbReference type="Proteomes" id="UP001190700">
    <property type="component" value="Unassembled WGS sequence"/>
</dbReference>
<name>A0AAE0KSN2_9CHLO</name>
<protein>
    <submittedName>
        <fullName evidence="2">Uncharacterized protein</fullName>
    </submittedName>
</protein>
<evidence type="ECO:0000256" key="1">
    <source>
        <dbReference type="SAM" id="MobiDB-lite"/>
    </source>
</evidence>
<proteinExistence type="predicted"/>
<sequence length="222" mass="22975">MTSHTNPEATLTPPAGDNNSLPHLLQSVPPAERVDVGTLSPTIGQVTTVAPPDTDDVGILPEPPAERVDMEARFPAFGQEVAETDCAASAAMFIRSKSCSLVAIGVKTGVSQQVVAAQLLPSLEQDRTGPNSVPLTPWGTVKARALANSAPGETAYPEKGTPLVRRTQPLATECYVATRHVAAVGAADRTAVVAEKFAVENSAGELNPHGAAAAKIDRLALS</sequence>
<dbReference type="AlphaFoldDB" id="A0AAE0KSN2"/>
<comment type="caution">
    <text evidence="2">The sequence shown here is derived from an EMBL/GenBank/DDBJ whole genome shotgun (WGS) entry which is preliminary data.</text>
</comment>